<sequence>VLMMCCDLFIDVCVNITVHNVGEIYDRLRSLSLNNDLEPCLKFIENNAQQIVADDIFSKFSVNLVFDLISRDTFSLPEIEVFFALKKWHEMHPNFDFNVLLKHVRWCHISAIQYSSFIRCLNVMSDDDYFQWNSELKNMRTQQTQSVQQNPVQENLICKTETSREEGTQVKKAQSCRNSGSARKTSMWFTPYSKDKYLKTVKNGEQIILCKICQGSFNTVNTVLRHIVTIHQNAKLFGCDKCNERFSRPERLKAHKCKYETTPQEVSSTAMAIEMIESNHSIEPTNNSNGVCLEYTAMANVEGEHNDSLEILNDSDDDIEFIGEYSTLSETGILSVDLEVNEVGDKNACIEKHAEINDLNNSPQTVKLSCNSEKNSADEPSTSNTGNQNCLIEPQNGTLNVHSKRKIITRSPEGFICSV</sequence>
<dbReference type="GO" id="GO:0008270">
    <property type="term" value="F:zinc ion binding"/>
    <property type="evidence" value="ECO:0007669"/>
    <property type="project" value="UniProtKB-KW"/>
</dbReference>
<dbReference type="AlphaFoldDB" id="A0A443S3Z0"/>
<dbReference type="Proteomes" id="UP000288716">
    <property type="component" value="Unassembled WGS sequence"/>
</dbReference>
<dbReference type="Gene3D" id="3.30.160.60">
    <property type="entry name" value="Classic Zinc Finger"/>
    <property type="match status" value="1"/>
</dbReference>
<dbReference type="InterPro" id="IPR011705">
    <property type="entry name" value="BACK"/>
</dbReference>
<evidence type="ECO:0000259" key="3">
    <source>
        <dbReference type="PROSITE" id="PS50157"/>
    </source>
</evidence>
<dbReference type="Pfam" id="PF07707">
    <property type="entry name" value="BACK"/>
    <property type="match status" value="1"/>
</dbReference>
<accession>A0A443S3Z0</accession>
<reference evidence="4 5" key="1">
    <citation type="journal article" date="2018" name="Gigascience">
        <title>Genomes of trombidid mites reveal novel predicted allergens and laterally-transferred genes associated with secondary metabolism.</title>
        <authorList>
            <person name="Dong X."/>
            <person name="Chaisiri K."/>
            <person name="Xia D."/>
            <person name="Armstrong S.D."/>
            <person name="Fang Y."/>
            <person name="Donnelly M.J."/>
            <person name="Kadowaki T."/>
            <person name="McGarry J.W."/>
            <person name="Darby A.C."/>
            <person name="Makepeace B.L."/>
        </authorList>
    </citation>
    <scope>NUCLEOTIDE SEQUENCE [LARGE SCALE GENOMIC DNA]</scope>
    <source>
        <strain evidence="4">UoL-UT</strain>
    </source>
</reference>
<dbReference type="InterPro" id="IPR036236">
    <property type="entry name" value="Znf_C2H2_sf"/>
</dbReference>
<keyword evidence="5" id="KW-1185">Reference proteome</keyword>
<protein>
    <recommendedName>
        <fullName evidence="3">C2H2-type domain-containing protein</fullName>
    </recommendedName>
</protein>
<dbReference type="PROSITE" id="PS50157">
    <property type="entry name" value="ZINC_FINGER_C2H2_2"/>
    <property type="match status" value="1"/>
</dbReference>
<keyword evidence="1" id="KW-0863">Zinc-finger</keyword>
<feature type="domain" description="C2H2-type" evidence="3">
    <location>
        <begin position="237"/>
        <end position="265"/>
    </location>
</feature>
<dbReference type="STRING" id="299467.A0A443S3Z0"/>
<dbReference type="InterPro" id="IPR052407">
    <property type="entry name" value="BTB_POZ_domain_cont_9"/>
</dbReference>
<organism evidence="4 5">
    <name type="scientific">Leptotrombidium deliense</name>
    <dbReference type="NCBI Taxonomy" id="299467"/>
    <lineage>
        <taxon>Eukaryota</taxon>
        <taxon>Metazoa</taxon>
        <taxon>Ecdysozoa</taxon>
        <taxon>Arthropoda</taxon>
        <taxon>Chelicerata</taxon>
        <taxon>Arachnida</taxon>
        <taxon>Acari</taxon>
        <taxon>Acariformes</taxon>
        <taxon>Trombidiformes</taxon>
        <taxon>Prostigmata</taxon>
        <taxon>Anystina</taxon>
        <taxon>Parasitengona</taxon>
        <taxon>Trombiculoidea</taxon>
        <taxon>Trombiculidae</taxon>
        <taxon>Leptotrombidium</taxon>
    </lineage>
</organism>
<dbReference type="GO" id="GO:0005737">
    <property type="term" value="C:cytoplasm"/>
    <property type="evidence" value="ECO:0007669"/>
    <property type="project" value="TreeGrafter"/>
</dbReference>
<evidence type="ECO:0000256" key="2">
    <source>
        <dbReference type="SAM" id="MobiDB-lite"/>
    </source>
</evidence>
<feature type="non-terminal residue" evidence="4">
    <location>
        <position position="1"/>
    </location>
</feature>
<keyword evidence="1" id="KW-0479">Metal-binding</keyword>
<comment type="caution">
    <text evidence="4">The sequence shown here is derived from an EMBL/GenBank/DDBJ whole genome shotgun (WGS) entry which is preliminary data.</text>
</comment>
<proteinExistence type="predicted"/>
<name>A0A443S3Z0_9ACAR</name>
<dbReference type="PANTHER" id="PTHR46306:SF1">
    <property type="entry name" value="BTB_POZ DOMAIN-CONTAINING PROTEIN 9"/>
    <property type="match status" value="1"/>
</dbReference>
<evidence type="ECO:0000256" key="1">
    <source>
        <dbReference type="PROSITE-ProRule" id="PRU00042"/>
    </source>
</evidence>
<dbReference type="SUPFAM" id="SSF57667">
    <property type="entry name" value="beta-beta-alpha zinc fingers"/>
    <property type="match status" value="1"/>
</dbReference>
<keyword evidence="1" id="KW-0862">Zinc</keyword>
<feature type="region of interest" description="Disordered" evidence="2">
    <location>
        <begin position="362"/>
        <end position="390"/>
    </location>
</feature>
<dbReference type="GO" id="GO:0008344">
    <property type="term" value="P:adult locomotory behavior"/>
    <property type="evidence" value="ECO:0007669"/>
    <property type="project" value="TreeGrafter"/>
</dbReference>
<evidence type="ECO:0000313" key="4">
    <source>
        <dbReference type="EMBL" id="RWS22191.1"/>
    </source>
</evidence>
<dbReference type="VEuPathDB" id="VectorBase:LDEU009849"/>
<dbReference type="GO" id="GO:0048512">
    <property type="term" value="P:circadian behavior"/>
    <property type="evidence" value="ECO:0007669"/>
    <property type="project" value="TreeGrafter"/>
</dbReference>
<dbReference type="OrthoDB" id="6219697at2759"/>
<dbReference type="InterPro" id="IPR013087">
    <property type="entry name" value="Znf_C2H2_type"/>
</dbReference>
<dbReference type="PANTHER" id="PTHR46306">
    <property type="entry name" value="BTB/POZ DOMAIN-CONTAINING PROTEIN 9"/>
    <property type="match status" value="1"/>
</dbReference>
<dbReference type="Gene3D" id="1.25.40.420">
    <property type="match status" value="1"/>
</dbReference>
<dbReference type="GO" id="GO:0050804">
    <property type="term" value="P:modulation of chemical synaptic transmission"/>
    <property type="evidence" value="ECO:0007669"/>
    <property type="project" value="TreeGrafter"/>
</dbReference>
<evidence type="ECO:0000313" key="5">
    <source>
        <dbReference type="Proteomes" id="UP000288716"/>
    </source>
</evidence>
<gene>
    <name evidence="4" type="ORF">B4U80_11681</name>
</gene>
<dbReference type="EMBL" id="NCKV01009541">
    <property type="protein sequence ID" value="RWS22191.1"/>
    <property type="molecule type" value="Genomic_DNA"/>
</dbReference>